<dbReference type="Gene3D" id="1.20.930.50">
    <property type="match status" value="1"/>
</dbReference>
<evidence type="ECO:0000256" key="2">
    <source>
        <dbReference type="ARBA" id="ARBA00010617"/>
    </source>
</evidence>
<proteinExistence type="inferred from homology"/>
<keyword evidence="6" id="KW-0408">Iron</keyword>
<evidence type="ECO:0000313" key="9">
    <source>
        <dbReference type="Proteomes" id="UP001151752"/>
    </source>
</evidence>
<keyword evidence="5" id="KW-0560">Oxidoreductase</keyword>
<keyword evidence="7" id="KW-0503">Monooxygenase</keyword>
<evidence type="ECO:0000256" key="4">
    <source>
        <dbReference type="ARBA" id="ARBA00022723"/>
    </source>
</evidence>
<keyword evidence="9" id="KW-1185">Reference proteome</keyword>
<evidence type="ECO:0000313" key="8">
    <source>
        <dbReference type="EMBL" id="KAJ6777495.1"/>
    </source>
</evidence>
<protein>
    <submittedName>
        <fullName evidence="8">CYTOCHROME P450 71B37-LIKE</fullName>
    </submittedName>
</protein>
<dbReference type="SUPFAM" id="SSF48264">
    <property type="entry name" value="Cytochrome P450"/>
    <property type="match status" value="1"/>
</dbReference>
<dbReference type="GO" id="GO:0004497">
    <property type="term" value="F:monooxygenase activity"/>
    <property type="evidence" value="ECO:0007669"/>
    <property type="project" value="UniProtKB-KW"/>
</dbReference>
<reference evidence="8" key="2">
    <citation type="journal article" date="2023" name="Int. J. Mol. Sci.">
        <title>De Novo Assembly and Annotation of 11 Diverse Shrub Willow (Salix) Genomes Reveals Novel Gene Organization in Sex-Linked Regions.</title>
        <authorList>
            <person name="Hyden B."/>
            <person name="Feng K."/>
            <person name="Yates T.B."/>
            <person name="Jawdy S."/>
            <person name="Cereghino C."/>
            <person name="Smart L.B."/>
            <person name="Muchero W."/>
        </authorList>
    </citation>
    <scope>NUCLEOTIDE SEQUENCE</scope>
    <source>
        <tissue evidence="8">Shoot tip</tissue>
    </source>
</reference>
<evidence type="ECO:0000256" key="3">
    <source>
        <dbReference type="ARBA" id="ARBA00022617"/>
    </source>
</evidence>
<evidence type="ECO:0000256" key="1">
    <source>
        <dbReference type="ARBA" id="ARBA00001971"/>
    </source>
</evidence>
<evidence type="ECO:0000256" key="7">
    <source>
        <dbReference type="ARBA" id="ARBA00023033"/>
    </source>
</evidence>
<dbReference type="AlphaFoldDB" id="A0A9Q1AN31"/>
<evidence type="ECO:0000256" key="6">
    <source>
        <dbReference type="ARBA" id="ARBA00023004"/>
    </source>
</evidence>
<name>A0A9Q1AN31_9ROSI</name>
<evidence type="ECO:0000256" key="5">
    <source>
        <dbReference type="ARBA" id="ARBA00023002"/>
    </source>
</evidence>
<sequence>METLQEICSCRASKEVLKSIDLHGCSRPLLAGTGRLSYTYSDVSFTPYGDYWRKMPKICVLELFSARRVQSFLFISEEEGSFWKEFSRNQRARWKKI</sequence>
<organism evidence="8 9">
    <name type="scientific">Salix koriyanagi</name>
    <dbReference type="NCBI Taxonomy" id="2511006"/>
    <lineage>
        <taxon>Eukaryota</taxon>
        <taxon>Viridiplantae</taxon>
        <taxon>Streptophyta</taxon>
        <taxon>Embryophyta</taxon>
        <taxon>Tracheophyta</taxon>
        <taxon>Spermatophyta</taxon>
        <taxon>Magnoliopsida</taxon>
        <taxon>eudicotyledons</taxon>
        <taxon>Gunneridae</taxon>
        <taxon>Pentapetalae</taxon>
        <taxon>rosids</taxon>
        <taxon>fabids</taxon>
        <taxon>Malpighiales</taxon>
        <taxon>Salicaceae</taxon>
        <taxon>Saliceae</taxon>
        <taxon>Salix</taxon>
    </lineage>
</organism>
<dbReference type="PANTHER" id="PTHR47955:SF19">
    <property type="entry name" value="CYTOCHROME P450 71A9-LIKE ISOFORM X1"/>
    <property type="match status" value="1"/>
</dbReference>
<dbReference type="Proteomes" id="UP001151752">
    <property type="component" value="Chromosome 16"/>
</dbReference>
<dbReference type="PANTHER" id="PTHR47955">
    <property type="entry name" value="CYTOCHROME P450 FAMILY 71 PROTEIN"/>
    <property type="match status" value="1"/>
</dbReference>
<dbReference type="EMBL" id="JAPFFM010000001">
    <property type="protein sequence ID" value="KAJ6777495.1"/>
    <property type="molecule type" value="Genomic_DNA"/>
</dbReference>
<gene>
    <name evidence="8" type="ORF">OIU74_001471</name>
</gene>
<dbReference type="GO" id="GO:0005506">
    <property type="term" value="F:iron ion binding"/>
    <property type="evidence" value="ECO:0007669"/>
    <property type="project" value="InterPro"/>
</dbReference>
<comment type="similarity">
    <text evidence="2">Belongs to the cytochrome P450 family.</text>
</comment>
<keyword evidence="4" id="KW-0479">Metal-binding</keyword>
<reference evidence="8" key="1">
    <citation type="submission" date="2022-11" db="EMBL/GenBank/DDBJ databases">
        <authorList>
            <person name="Hyden B.L."/>
            <person name="Feng K."/>
            <person name="Yates T."/>
            <person name="Jawdy S."/>
            <person name="Smart L.B."/>
            <person name="Muchero W."/>
        </authorList>
    </citation>
    <scope>NUCLEOTIDE SEQUENCE</scope>
    <source>
        <tissue evidence="8">Shoot tip</tissue>
    </source>
</reference>
<dbReference type="InterPro" id="IPR036396">
    <property type="entry name" value="Cyt_P450_sf"/>
</dbReference>
<accession>A0A9Q1AN31</accession>
<comment type="caution">
    <text evidence="8">The sequence shown here is derived from an EMBL/GenBank/DDBJ whole genome shotgun (WGS) entry which is preliminary data.</text>
</comment>
<dbReference type="GO" id="GO:0020037">
    <property type="term" value="F:heme binding"/>
    <property type="evidence" value="ECO:0007669"/>
    <property type="project" value="InterPro"/>
</dbReference>
<dbReference type="GO" id="GO:0016705">
    <property type="term" value="F:oxidoreductase activity, acting on paired donors, with incorporation or reduction of molecular oxygen"/>
    <property type="evidence" value="ECO:0007669"/>
    <property type="project" value="InterPro"/>
</dbReference>
<comment type="cofactor">
    <cofactor evidence="1">
        <name>heme</name>
        <dbReference type="ChEBI" id="CHEBI:30413"/>
    </cofactor>
</comment>
<keyword evidence="3" id="KW-0349">Heme</keyword>